<reference evidence="2 3" key="1">
    <citation type="submission" date="2018-08" db="EMBL/GenBank/DDBJ databases">
        <title>Actinomadura jelena sp. nov., a novel Actinomycete isolated from soil in Chad.</title>
        <authorList>
            <person name="Shi L."/>
        </authorList>
    </citation>
    <scope>NUCLEOTIDE SEQUENCE [LARGE SCALE GENOMIC DNA]</scope>
    <source>
        <strain evidence="2 3">NEAU-G17</strain>
    </source>
</reference>
<dbReference type="RefSeq" id="WP_117357274.1">
    <property type="nucleotide sequence ID" value="NZ_QURH01000194.1"/>
</dbReference>
<evidence type="ECO:0000256" key="1">
    <source>
        <dbReference type="SAM" id="MobiDB-lite"/>
    </source>
</evidence>
<dbReference type="InterPro" id="IPR024747">
    <property type="entry name" value="Pyridox_Oxase-rel"/>
</dbReference>
<dbReference type="PANTHER" id="PTHR34071">
    <property type="entry name" value="5-NITROIMIDAZOLE ANTIBIOTICS RESISTANCE PROTEIN, NIMA-FAMILY-RELATED PROTEIN-RELATED"/>
    <property type="match status" value="1"/>
</dbReference>
<evidence type="ECO:0000313" key="2">
    <source>
        <dbReference type="EMBL" id="RFU41708.1"/>
    </source>
</evidence>
<dbReference type="PANTHER" id="PTHR34071:SF2">
    <property type="entry name" value="FLAVIN-NUCLEOTIDE-BINDING PROTEIN"/>
    <property type="match status" value="1"/>
</dbReference>
<sequence>MSTGHPPPLSATARTSLGRKRDRGRTDRAELHAVLDEGRVCHLGVVVDGAPRVLPTAYGRDGDTLYLHGSSGASSLLAAPTGEICVTVTHLDALVLARSANNHSMNYRSAMIYGVPRRVTDDAEKLHGLRAVVEHITPGRWDVIRAPNRKELASTAVLALSLDEASVKMRGGQVVDEPEDYALDVWAGLVPVHQTYGVPVPDPALRPGLPVPGHILATFPTG</sequence>
<comment type="caution">
    <text evidence="2">The sequence shown here is derived from an EMBL/GenBank/DDBJ whole genome shotgun (WGS) entry which is preliminary data.</text>
</comment>
<evidence type="ECO:0000313" key="3">
    <source>
        <dbReference type="Proteomes" id="UP000261811"/>
    </source>
</evidence>
<keyword evidence="3" id="KW-1185">Reference proteome</keyword>
<dbReference type="Proteomes" id="UP000261811">
    <property type="component" value="Unassembled WGS sequence"/>
</dbReference>
<dbReference type="AlphaFoldDB" id="A0A372JQT6"/>
<accession>A0A372JQT6</accession>
<dbReference type="OrthoDB" id="116031at2"/>
<dbReference type="Pfam" id="PF12900">
    <property type="entry name" value="Pyridox_ox_2"/>
    <property type="match status" value="1"/>
</dbReference>
<dbReference type="InterPro" id="IPR012349">
    <property type="entry name" value="Split_barrel_FMN-bd"/>
</dbReference>
<dbReference type="EMBL" id="QURH01000194">
    <property type="protein sequence ID" value="RFU41708.1"/>
    <property type="molecule type" value="Genomic_DNA"/>
</dbReference>
<name>A0A372JQT6_9ACTN</name>
<organism evidence="2 3">
    <name type="scientific">Actinomadura logoneensis</name>
    <dbReference type="NCBI Taxonomy" id="2293572"/>
    <lineage>
        <taxon>Bacteria</taxon>
        <taxon>Bacillati</taxon>
        <taxon>Actinomycetota</taxon>
        <taxon>Actinomycetes</taxon>
        <taxon>Streptosporangiales</taxon>
        <taxon>Thermomonosporaceae</taxon>
        <taxon>Actinomadura</taxon>
    </lineage>
</organism>
<proteinExistence type="predicted"/>
<gene>
    <name evidence="2" type="ORF">DZF91_10445</name>
</gene>
<dbReference type="SUPFAM" id="SSF50475">
    <property type="entry name" value="FMN-binding split barrel"/>
    <property type="match status" value="1"/>
</dbReference>
<protein>
    <submittedName>
        <fullName evidence="2">Pyridoxamine 5'-phosphate oxidase family protein</fullName>
    </submittedName>
</protein>
<feature type="region of interest" description="Disordered" evidence="1">
    <location>
        <begin position="1"/>
        <end position="25"/>
    </location>
</feature>
<dbReference type="Gene3D" id="2.30.110.10">
    <property type="entry name" value="Electron Transport, Fmn-binding Protein, Chain A"/>
    <property type="match status" value="1"/>
</dbReference>